<dbReference type="InterPro" id="IPR003611">
    <property type="entry name" value="NUMOD3"/>
</dbReference>
<feature type="region of interest" description="Disordered" evidence="2">
    <location>
        <begin position="81"/>
        <end position="146"/>
    </location>
</feature>
<dbReference type="AlphaFoldDB" id="A0A2R6R0J6"/>
<dbReference type="FunCoup" id="A0A2R6R0J6">
    <property type="interactions" value="1980"/>
</dbReference>
<keyword evidence="1" id="KW-0175">Coiled coil</keyword>
<evidence type="ECO:0000313" key="5">
    <source>
        <dbReference type="Proteomes" id="UP000241394"/>
    </source>
</evidence>
<dbReference type="Proteomes" id="UP000241394">
    <property type="component" value="Chromosome LG11"/>
</dbReference>
<dbReference type="EMBL" id="NKQK01000011">
    <property type="protein sequence ID" value="PSS18156.1"/>
    <property type="molecule type" value="Genomic_DNA"/>
</dbReference>
<accession>A0A2R6R0J6</accession>
<dbReference type="Gramene" id="PSS18156">
    <property type="protein sequence ID" value="PSS18156"/>
    <property type="gene ID" value="CEY00_Acc12861"/>
</dbReference>
<dbReference type="OMA" id="CHGMEEK"/>
<evidence type="ECO:0000313" key="4">
    <source>
        <dbReference type="EMBL" id="PSS18156.1"/>
    </source>
</evidence>
<organism evidence="4 5">
    <name type="scientific">Actinidia chinensis var. chinensis</name>
    <name type="common">Chinese soft-hair kiwi</name>
    <dbReference type="NCBI Taxonomy" id="1590841"/>
    <lineage>
        <taxon>Eukaryota</taxon>
        <taxon>Viridiplantae</taxon>
        <taxon>Streptophyta</taxon>
        <taxon>Embryophyta</taxon>
        <taxon>Tracheophyta</taxon>
        <taxon>Spermatophyta</taxon>
        <taxon>Magnoliopsida</taxon>
        <taxon>eudicotyledons</taxon>
        <taxon>Gunneridae</taxon>
        <taxon>Pentapetalae</taxon>
        <taxon>asterids</taxon>
        <taxon>Ericales</taxon>
        <taxon>Actinidiaceae</taxon>
        <taxon>Actinidia</taxon>
    </lineage>
</organism>
<dbReference type="PANTHER" id="PTHR34199">
    <property type="entry name" value="NUMOD3 MOTIF FAMILY PROTEIN, EXPRESSED"/>
    <property type="match status" value="1"/>
</dbReference>
<dbReference type="GO" id="GO:0003677">
    <property type="term" value="F:DNA binding"/>
    <property type="evidence" value="ECO:0007669"/>
    <property type="project" value="InterPro"/>
</dbReference>
<feature type="region of interest" description="Disordered" evidence="2">
    <location>
        <begin position="297"/>
        <end position="335"/>
    </location>
</feature>
<protein>
    <submittedName>
        <fullName evidence="4">Protein FAM133B like</fullName>
    </submittedName>
</protein>
<feature type="domain" description="Nuclease associated modular" evidence="3">
    <location>
        <begin position="125"/>
        <end position="153"/>
    </location>
</feature>
<evidence type="ECO:0000256" key="1">
    <source>
        <dbReference type="SAM" id="Coils"/>
    </source>
</evidence>
<dbReference type="InParanoid" id="A0A2R6R0J6"/>
<comment type="caution">
    <text evidence="4">The sequence shown here is derived from an EMBL/GenBank/DDBJ whole genome shotgun (WGS) entry which is preliminary data.</text>
</comment>
<dbReference type="PANTHER" id="PTHR34199:SF2">
    <property type="entry name" value="NUMOD3 MOTIF FAMILY PROTEIN, EXPRESSED"/>
    <property type="match status" value="1"/>
</dbReference>
<gene>
    <name evidence="4" type="ORF">CEY00_Acc12861</name>
</gene>
<feature type="compositionally biased region" description="Basic and acidic residues" evidence="2">
    <location>
        <begin position="83"/>
        <end position="96"/>
    </location>
</feature>
<evidence type="ECO:0000256" key="2">
    <source>
        <dbReference type="SAM" id="MobiDB-lite"/>
    </source>
</evidence>
<dbReference type="Pfam" id="PF07460">
    <property type="entry name" value="NUMOD3"/>
    <property type="match status" value="1"/>
</dbReference>
<dbReference type="OrthoDB" id="1935413at2759"/>
<reference evidence="5" key="2">
    <citation type="journal article" date="2018" name="BMC Genomics">
        <title>A manually annotated Actinidia chinensis var. chinensis (kiwifruit) genome highlights the challenges associated with draft genomes and gene prediction in plants.</title>
        <authorList>
            <person name="Pilkington S.M."/>
            <person name="Crowhurst R."/>
            <person name="Hilario E."/>
            <person name="Nardozza S."/>
            <person name="Fraser L."/>
            <person name="Peng Y."/>
            <person name="Gunaseelan K."/>
            <person name="Simpson R."/>
            <person name="Tahir J."/>
            <person name="Deroles S.C."/>
            <person name="Templeton K."/>
            <person name="Luo Z."/>
            <person name="Davy M."/>
            <person name="Cheng C."/>
            <person name="McNeilage M."/>
            <person name="Scaglione D."/>
            <person name="Liu Y."/>
            <person name="Zhang Q."/>
            <person name="Datson P."/>
            <person name="De Silva N."/>
            <person name="Gardiner S.E."/>
            <person name="Bassett H."/>
            <person name="Chagne D."/>
            <person name="McCallum J."/>
            <person name="Dzierzon H."/>
            <person name="Deng C."/>
            <person name="Wang Y.Y."/>
            <person name="Barron L."/>
            <person name="Manako K."/>
            <person name="Bowen J."/>
            <person name="Foster T.M."/>
            <person name="Erridge Z.A."/>
            <person name="Tiffin H."/>
            <person name="Waite C.N."/>
            <person name="Davies K.M."/>
            <person name="Grierson E.P."/>
            <person name="Laing W.A."/>
            <person name="Kirk R."/>
            <person name="Chen X."/>
            <person name="Wood M."/>
            <person name="Montefiori M."/>
            <person name="Brummell D.A."/>
            <person name="Schwinn K.E."/>
            <person name="Catanach A."/>
            <person name="Fullerton C."/>
            <person name="Li D."/>
            <person name="Meiyalaghan S."/>
            <person name="Nieuwenhuizen N."/>
            <person name="Read N."/>
            <person name="Prakash R."/>
            <person name="Hunter D."/>
            <person name="Zhang H."/>
            <person name="McKenzie M."/>
            <person name="Knabel M."/>
            <person name="Harris A."/>
            <person name="Allan A.C."/>
            <person name="Gleave A."/>
            <person name="Chen A."/>
            <person name="Janssen B.J."/>
            <person name="Plunkett B."/>
            <person name="Ampomah-Dwamena C."/>
            <person name="Voogd C."/>
            <person name="Leif D."/>
            <person name="Lafferty D."/>
            <person name="Souleyre E.J.F."/>
            <person name="Varkonyi-Gasic E."/>
            <person name="Gambi F."/>
            <person name="Hanley J."/>
            <person name="Yao J.L."/>
            <person name="Cheung J."/>
            <person name="David K.M."/>
            <person name="Warren B."/>
            <person name="Marsh K."/>
            <person name="Snowden K.C."/>
            <person name="Lin-Wang K."/>
            <person name="Brian L."/>
            <person name="Martinez-Sanchez M."/>
            <person name="Wang M."/>
            <person name="Ileperuma N."/>
            <person name="Macnee N."/>
            <person name="Campin R."/>
            <person name="McAtee P."/>
            <person name="Drummond R.S.M."/>
            <person name="Espley R.V."/>
            <person name="Ireland H.S."/>
            <person name="Wu R."/>
            <person name="Atkinson R.G."/>
            <person name="Karunairetnam S."/>
            <person name="Bulley S."/>
            <person name="Chunkath S."/>
            <person name="Hanley Z."/>
            <person name="Storey R."/>
            <person name="Thrimawithana A.H."/>
            <person name="Thomson S."/>
            <person name="David C."/>
            <person name="Testolin R."/>
            <person name="Huang H."/>
            <person name="Hellens R.P."/>
            <person name="Schaffer R.J."/>
        </authorList>
    </citation>
    <scope>NUCLEOTIDE SEQUENCE [LARGE SCALE GENOMIC DNA]</scope>
    <source>
        <strain evidence="5">cv. Red5</strain>
    </source>
</reference>
<dbReference type="STRING" id="1590841.A0A2R6R0J6"/>
<sequence length="608" mass="68647">MPLLDIATAQPSFHNHIFTLGAKTLLHNKILFGNDRSLAFGWKSYQVTERGKNYSLGSIGTQRSVLVIRAVATLEPKYSVESNEGHDAQHMLRRGVDSGSTSGIEHQSSREEDSEELDEREKLRRKKISAANKGNTPWNKGRKHSAETLQRIREQTRLAMQNPKVRLKLVKMGHAQSEETRVKIGSGVRMGWERRREKLMLQESCCFDWQNLIAEASRSGFVGEEELQWDSYKILDEQLEQEWLESVEQRKKIPRAKGSKRAPKSLEQRRKISETISAKWADPVFREKVCSALSRYHGVPIGGERNPRRRPSGERQPRTQSPIKKKVKDTDNSSRIVTQSQKHQIRLTKSKKPLYKDPLASSKLEMIKNIRAQRAATETKKTEAIEQAKLLIAEAEKAANALELAAMTNPLAQASLTETRKLIAEAIQSIQSIEIGQISSHEDDQHPSITPVDLVNHAEKETYPGIHCLDQNDRGKVNGNLAMVSSKSDIKDFGFGEFNFQDLLNGKDEGLPTSSTDYGLLNGKNEVYRTGNSNYGLPPSGKPSIFTERLSQFELNGKISHEKELLLAGDEVQLVKKEIPSNSTPVTKKWVCGRLVEVEEEEEEEEEE</sequence>
<reference evidence="4 5" key="1">
    <citation type="submission" date="2017-07" db="EMBL/GenBank/DDBJ databases">
        <title>An improved, manually edited Actinidia chinensis var. chinensis (kiwifruit) genome highlights the challenges associated with draft genomes and gene prediction in plants.</title>
        <authorList>
            <person name="Pilkington S."/>
            <person name="Crowhurst R."/>
            <person name="Hilario E."/>
            <person name="Nardozza S."/>
            <person name="Fraser L."/>
            <person name="Peng Y."/>
            <person name="Gunaseelan K."/>
            <person name="Simpson R."/>
            <person name="Tahir J."/>
            <person name="Deroles S."/>
            <person name="Templeton K."/>
            <person name="Luo Z."/>
            <person name="Davy M."/>
            <person name="Cheng C."/>
            <person name="Mcneilage M."/>
            <person name="Scaglione D."/>
            <person name="Liu Y."/>
            <person name="Zhang Q."/>
            <person name="Datson P."/>
            <person name="De Silva N."/>
            <person name="Gardiner S."/>
            <person name="Bassett H."/>
            <person name="Chagne D."/>
            <person name="Mccallum J."/>
            <person name="Dzierzon H."/>
            <person name="Deng C."/>
            <person name="Wang Y.-Y."/>
            <person name="Barron N."/>
            <person name="Manako K."/>
            <person name="Bowen J."/>
            <person name="Foster T."/>
            <person name="Erridge Z."/>
            <person name="Tiffin H."/>
            <person name="Waite C."/>
            <person name="Davies K."/>
            <person name="Grierson E."/>
            <person name="Laing W."/>
            <person name="Kirk R."/>
            <person name="Chen X."/>
            <person name="Wood M."/>
            <person name="Montefiori M."/>
            <person name="Brummell D."/>
            <person name="Schwinn K."/>
            <person name="Catanach A."/>
            <person name="Fullerton C."/>
            <person name="Li D."/>
            <person name="Meiyalaghan S."/>
            <person name="Nieuwenhuizen N."/>
            <person name="Read N."/>
            <person name="Prakash R."/>
            <person name="Hunter D."/>
            <person name="Zhang H."/>
            <person name="Mckenzie M."/>
            <person name="Knabel M."/>
            <person name="Harris A."/>
            <person name="Allan A."/>
            <person name="Chen A."/>
            <person name="Janssen B."/>
            <person name="Plunkett B."/>
            <person name="Dwamena C."/>
            <person name="Voogd C."/>
            <person name="Leif D."/>
            <person name="Lafferty D."/>
            <person name="Souleyre E."/>
            <person name="Varkonyi-Gasic E."/>
            <person name="Gambi F."/>
            <person name="Hanley J."/>
            <person name="Yao J.-L."/>
            <person name="Cheung J."/>
            <person name="David K."/>
            <person name="Warren B."/>
            <person name="Marsh K."/>
            <person name="Snowden K."/>
            <person name="Lin-Wang K."/>
            <person name="Brian L."/>
            <person name="Martinez-Sanchez M."/>
            <person name="Wang M."/>
            <person name="Ileperuma N."/>
            <person name="Macnee N."/>
            <person name="Campin R."/>
            <person name="Mcatee P."/>
            <person name="Drummond R."/>
            <person name="Espley R."/>
            <person name="Ireland H."/>
            <person name="Wu R."/>
            <person name="Atkinson R."/>
            <person name="Karunairetnam S."/>
            <person name="Bulley S."/>
            <person name="Chunkath S."/>
            <person name="Hanley Z."/>
            <person name="Storey R."/>
            <person name="Thrimawithana A."/>
            <person name="Thomson S."/>
            <person name="David C."/>
            <person name="Testolin R."/>
        </authorList>
    </citation>
    <scope>NUCLEOTIDE SEQUENCE [LARGE SCALE GENOMIC DNA]</scope>
    <source>
        <strain evidence="5">cv. Red5</strain>
        <tissue evidence="4">Young leaf</tissue>
    </source>
</reference>
<keyword evidence="5" id="KW-1185">Reference proteome</keyword>
<proteinExistence type="predicted"/>
<evidence type="ECO:0000259" key="3">
    <source>
        <dbReference type="Pfam" id="PF07460"/>
    </source>
</evidence>
<name>A0A2R6R0J6_ACTCC</name>
<feature type="coiled-coil region" evidence="1">
    <location>
        <begin position="367"/>
        <end position="405"/>
    </location>
</feature>